<dbReference type="PRINTS" id="PR00455">
    <property type="entry name" value="HTHTETR"/>
</dbReference>
<dbReference type="InterPro" id="IPR050109">
    <property type="entry name" value="HTH-type_TetR-like_transc_reg"/>
</dbReference>
<accession>A0A505DKY5</accession>
<dbReference type="PANTHER" id="PTHR30055">
    <property type="entry name" value="HTH-TYPE TRANSCRIPTIONAL REGULATOR RUTR"/>
    <property type="match status" value="1"/>
</dbReference>
<reference evidence="6 7" key="1">
    <citation type="submission" date="2019-06" db="EMBL/GenBank/DDBJ databases">
        <title>Streptomyces sporangiiformans sp. nov., a novel actinomycete isolated from soil in Mount Song.</title>
        <authorList>
            <person name="Han L."/>
        </authorList>
    </citation>
    <scope>NUCLEOTIDE SEQUENCE [LARGE SCALE GENOMIC DNA]</scope>
    <source>
        <strain evidence="6 7">NEAU-SSA 1</strain>
    </source>
</reference>
<keyword evidence="3" id="KW-0804">Transcription</keyword>
<name>A0A505DKY5_9ACTN</name>
<dbReference type="SUPFAM" id="SSF48498">
    <property type="entry name" value="Tetracyclin repressor-like, C-terminal domain"/>
    <property type="match status" value="1"/>
</dbReference>
<dbReference type="Pfam" id="PF00440">
    <property type="entry name" value="TetR_N"/>
    <property type="match status" value="1"/>
</dbReference>
<dbReference type="RefSeq" id="WP_119101696.1">
    <property type="nucleotide sequence ID" value="NZ_QXMJ01000131.1"/>
</dbReference>
<protein>
    <submittedName>
        <fullName evidence="6">TetR/AcrR family transcriptional regulator</fullName>
    </submittedName>
</protein>
<dbReference type="GO" id="GO:0003700">
    <property type="term" value="F:DNA-binding transcription factor activity"/>
    <property type="evidence" value="ECO:0007669"/>
    <property type="project" value="TreeGrafter"/>
</dbReference>
<evidence type="ECO:0000256" key="2">
    <source>
        <dbReference type="ARBA" id="ARBA00023125"/>
    </source>
</evidence>
<keyword evidence="2 4" id="KW-0238">DNA-binding</keyword>
<dbReference type="PROSITE" id="PS01081">
    <property type="entry name" value="HTH_TETR_1"/>
    <property type="match status" value="1"/>
</dbReference>
<dbReference type="InterPro" id="IPR036271">
    <property type="entry name" value="Tet_transcr_reg_TetR-rel_C_sf"/>
</dbReference>
<dbReference type="SUPFAM" id="SSF46689">
    <property type="entry name" value="Homeodomain-like"/>
    <property type="match status" value="1"/>
</dbReference>
<organism evidence="6 7">
    <name type="scientific">Streptomyces sporangiiformans</name>
    <dbReference type="NCBI Taxonomy" id="2315329"/>
    <lineage>
        <taxon>Bacteria</taxon>
        <taxon>Bacillati</taxon>
        <taxon>Actinomycetota</taxon>
        <taxon>Actinomycetes</taxon>
        <taxon>Kitasatosporales</taxon>
        <taxon>Streptomycetaceae</taxon>
        <taxon>Streptomyces</taxon>
    </lineage>
</organism>
<dbReference type="PROSITE" id="PS50977">
    <property type="entry name" value="HTH_TETR_2"/>
    <property type="match status" value="1"/>
</dbReference>
<keyword evidence="7" id="KW-1185">Reference proteome</keyword>
<gene>
    <name evidence="6" type="ORF">FGD71_019265</name>
</gene>
<dbReference type="Pfam" id="PF21597">
    <property type="entry name" value="TetR_C_43"/>
    <property type="match status" value="1"/>
</dbReference>
<evidence type="ECO:0000313" key="6">
    <source>
        <dbReference type="EMBL" id="TPQ20736.1"/>
    </source>
</evidence>
<dbReference type="InterPro" id="IPR023772">
    <property type="entry name" value="DNA-bd_HTH_TetR-type_CS"/>
</dbReference>
<evidence type="ECO:0000313" key="7">
    <source>
        <dbReference type="Proteomes" id="UP000317378"/>
    </source>
</evidence>
<dbReference type="OrthoDB" id="9795011at2"/>
<dbReference type="GO" id="GO:0000976">
    <property type="term" value="F:transcription cis-regulatory region binding"/>
    <property type="evidence" value="ECO:0007669"/>
    <property type="project" value="TreeGrafter"/>
</dbReference>
<dbReference type="InterPro" id="IPR049445">
    <property type="entry name" value="TetR_SbtR-like_C"/>
</dbReference>
<dbReference type="PANTHER" id="PTHR30055:SF234">
    <property type="entry name" value="HTH-TYPE TRANSCRIPTIONAL REGULATOR BETI"/>
    <property type="match status" value="1"/>
</dbReference>
<proteinExistence type="predicted"/>
<dbReference type="EMBL" id="VCHX02000131">
    <property type="protein sequence ID" value="TPQ20736.1"/>
    <property type="molecule type" value="Genomic_DNA"/>
</dbReference>
<dbReference type="InterPro" id="IPR009057">
    <property type="entry name" value="Homeodomain-like_sf"/>
</dbReference>
<feature type="domain" description="HTH tetR-type" evidence="5">
    <location>
        <begin position="17"/>
        <end position="76"/>
    </location>
</feature>
<evidence type="ECO:0000256" key="3">
    <source>
        <dbReference type="ARBA" id="ARBA00023163"/>
    </source>
</evidence>
<evidence type="ECO:0000256" key="4">
    <source>
        <dbReference type="PROSITE-ProRule" id="PRU00335"/>
    </source>
</evidence>
<dbReference type="Proteomes" id="UP000317378">
    <property type="component" value="Unassembled WGS sequence"/>
</dbReference>
<dbReference type="AlphaFoldDB" id="A0A505DKY5"/>
<keyword evidence="1" id="KW-0805">Transcription regulation</keyword>
<dbReference type="Gene3D" id="1.10.357.10">
    <property type="entry name" value="Tetracycline Repressor, domain 2"/>
    <property type="match status" value="1"/>
</dbReference>
<comment type="caution">
    <text evidence="6">The sequence shown here is derived from an EMBL/GenBank/DDBJ whole genome shotgun (WGS) entry which is preliminary data.</text>
</comment>
<sequence length="222" mass="24414">MSPSTPSADRPLRADARENIRLILEAAREVFADRGYEVSIEEVARRSGVGMGTIYRHFPNKSALVERVAVDVMTETSAETERAAAEEPDPWAAFARVMRHMARFRSSQMFPVSRRRTTEPGPELMAARAALLADLDGLVARAQDAGDLRTDVNVFDVVLMLNSIPARIPDDETTGPAADLAGRHLAVLLDGLRSRPSGGETLPSPAADRRDLDRFFRTRFGL</sequence>
<dbReference type="InterPro" id="IPR001647">
    <property type="entry name" value="HTH_TetR"/>
</dbReference>
<evidence type="ECO:0000256" key="1">
    <source>
        <dbReference type="ARBA" id="ARBA00023015"/>
    </source>
</evidence>
<feature type="DNA-binding region" description="H-T-H motif" evidence="4">
    <location>
        <begin position="39"/>
        <end position="58"/>
    </location>
</feature>
<evidence type="ECO:0000259" key="5">
    <source>
        <dbReference type="PROSITE" id="PS50977"/>
    </source>
</evidence>